<dbReference type="EMBL" id="JAUTXY010000021">
    <property type="protein sequence ID" value="MEE2061747.1"/>
    <property type="molecule type" value="Genomic_DNA"/>
</dbReference>
<sequence>MLKRISANQPDLERALAALAKIEKAEERRDIAIAKAAEDFENRKHAADLAAGKSLAKVVERGETSTSIADLAGLDVATVRRLVKLGEGAGASTAQAVSRGKTTGPDRNSDRESSTQASSSAAPASSSDAVPDSTAAGE</sequence>
<dbReference type="RefSeq" id="WP_330136888.1">
    <property type="nucleotide sequence ID" value="NZ_JAUTXY010000021.1"/>
</dbReference>
<keyword evidence="3" id="KW-1185">Reference proteome</keyword>
<organism evidence="2 3">
    <name type="scientific">Rhodococcus artemisiae</name>
    <dbReference type="NCBI Taxonomy" id="714159"/>
    <lineage>
        <taxon>Bacteria</taxon>
        <taxon>Bacillati</taxon>
        <taxon>Actinomycetota</taxon>
        <taxon>Actinomycetes</taxon>
        <taxon>Mycobacteriales</taxon>
        <taxon>Nocardiaceae</taxon>
        <taxon>Rhodococcus</taxon>
    </lineage>
</organism>
<name>A0ABU7LKH8_9NOCA</name>
<comment type="caution">
    <text evidence="2">The sequence shown here is derived from an EMBL/GenBank/DDBJ whole genome shotgun (WGS) entry which is preliminary data.</text>
</comment>
<feature type="compositionally biased region" description="Low complexity" evidence="1">
    <location>
        <begin position="114"/>
        <end position="138"/>
    </location>
</feature>
<protein>
    <submittedName>
        <fullName evidence="2">Uncharacterized protein</fullName>
    </submittedName>
</protein>
<feature type="region of interest" description="Disordered" evidence="1">
    <location>
        <begin position="90"/>
        <end position="138"/>
    </location>
</feature>
<accession>A0ABU7LKH8</accession>
<proteinExistence type="predicted"/>
<evidence type="ECO:0000313" key="3">
    <source>
        <dbReference type="Proteomes" id="UP001336020"/>
    </source>
</evidence>
<reference evidence="2 3" key="1">
    <citation type="submission" date="2023-07" db="EMBL/GenBank/DDBJ databases">
        <authorList>
            <person name="Girao M."/>
            <person name="Carvalho M.F."/>
        </authorList>
    </citation>
    <scope>NUCLEOTIDE SEQUENCE [LARGE SCALE GENOMIC DNA]</scope>
    <source>
        <strain evidence="2 3">YIM65754</strain>
    </source>
</reference>
<evidence type="ECO:0000256" key="1">
    <source>
        <dbReference type="SAM" id="MobiDB-lite"/>
    </source>
</evidence>
<evidence type="ECO:0000313" key="2">
    <source>
        <dbReference type="EMBL" id="MEE2061747.1"/>
    </source>
</evidence>
<dbReference type="Proteomes" id="UP001336020">
    <property type="component" value="Unassembled WGS sequence"/>
</dbReference>
<gene>
    <name evidence="2" type="ORF">Q7514_29910</name>
</gene>